<keyword evidence="1" id="KW-0732">Signal</keyword>
<organism evidence="2 3">
    <name type="scientific">Paraburkholderia ultramafica</name>
    <dbReference type="NCBI Taxonomy" id="1544867"/>
    <lineage>
        <taxon>Bacteria</taxon>
        <taxon>Pseudomonadati</taxon>
        <taxon>Pseudomonadota</taxon>
        <taxon>Betaproteobacteria</taxon>
        <taxon>Burkholderiales</taxon>
        <taxon>Burkholderiaceae</taxon>
        <taxon>Paraburkholderia</taxon>
    </lineage>
</organism>
<feature type="signal peptide" evidence="1">
    <location>
        <begin position="1"/>
        <end position="23"/>
    </location>
</feature>
<dbReference type="AlphaFoldDB" id="A0A6S7BGJ6"/>
<dbReference type="EMBL" id="CADIKK010000026">
    <property type="protein sequence ID" value="CAB3799702.1"/>
    <property type="molecule type" value="Genomic_DNA"/>
</dbReference>
<evidence type="ECO:0008006" key="4">
    <source>
        <dbReference type="Google" id="ProtNLM"/>
    </source>
</evidence>
<proteinExistence type="predicted"/>
<accession>A0A6S7BGJ6</accession>
<name>A0A6S7BGJ6_9BURK</name>
<dbReference type="Proteomes" id="UP000494365">
    <property type="component" value="Unassembled WGS sequence"/>
</dbReference>
<dbReference type="Gene3D" id="3.10.450.160">
    <property type="entry name" value="inner membrane protein cigr"/>
    <property type="match status" value="1"/>
</dbReference>
<feature type="chain" id="PRO_5029010587" description="Nickel/cobalt transporter regulator" evidence="1">
    <location>
        <begin position="24"/>
        <end position="113"/>
    </location>
</feature>
<dbReference type="Pfam" id="PF11776">
    <property type="entry name" value="RcnB"/>
    <property type="match status" value="1"/>
</dbReference>
<dbReference type="RefSeq" id="WP_175152076.1">
    <property type="nucleotide sequence ID" value="NZ_CADIKK010000026.1"/>
</dbReference>
<gene>
    <name evidence="2" type="ORF">LMG28614_05034</name>
</gene>
<protein>
    <recommendedName>
        <fullName evidence="4">Nickel/cobalt transporter regulator</fullName>
    </recommendedName>
</protein>
<evidence type="ECO:0000313" key="3">
    <source>
        <dbReference type="Proteomes" id="UP000494365"/>
    </source>
</evidence>
<evidence type="ECO:0000313" key="2">
    <source>
        <dbReference type="EMBL" id="CAB3799702.1"/>
    </source>
</evidence>
<reference evidence="2 3" key="1">
    <citation type="submission" date="2020-04" db="EMBL/GenBank/DDBJ databases">
        <authorList>
            <person name="De Canck E."/>
        </authorList>
    </citation>
    <scope>NUCLEOTIDE SEQUENCE [LARGE SCALE GENOMIC DNA]</scope>
    <source>
        <strain evidence="2 3">LMG 28614</strain>
    </source>
</reference>
<keyword evidence="3" id="KW-1185">Reference proteome</keyword>
<dbReference type="InterPro" id="IPR024572">
    <property type="entry name" value="RcnB"/>
</dbReference>
<evidence type="ECO:0000256" key="1">
    <source>
        <dbReference type="SAM" id="SignalP"/>
    </source>
</evidence>
<sequence>MNKRIIVQLVALSFSGVSLVTIAAGPPPDEGGAQMANPGTGRQQVMPSIPHRDWHKGQRVPAEYRNYNFIMNDWQGHGLKAPPRGQKWLGVNGDYVLVSTSNWTIANIVAGTP</sequence>